<reference evidence="2" key="1">
    <citation type="submission" date="2017-07" db="EMBL/GenBank/DDBJ databases">
        <title>Taro Niue Genome Assembly and Annotation.</title>
        <authorList>
            <person name="Atibalentja N."/>
            <person name="Keating K."/>
            <person name="Fields C.J."/>
        </authorList>
    </citation>
    <scope>NUCLEOTIDE SEQUENCE</scope>
    <source>
        <strain evidence="2">Niue_2</strain>
        <tissue evidence="2">Leaf</tissue>
    </source>
</reference>
<gene>
    <name evidence="2" type="ORF">Taro_030689</name>
</gene>
<dbReference type="AlphaFoldDB" id="A0A843W0Z0"/>
<keyword evidence="3" id="KW-1185">Reference proteome</keyword>
<protein>
    <submittedName>
        <fullName evidence="2">Uncharacterized protein</fullName>
    </submittedName>
</protein>
<name>A0A843W0Z0_COLES</name>
<evidence type="ECO:0000313" key="3">
    <source>
        <dbReference type="Proteomes" id="UP000652761"/>
    </source>
</evidence>
<evidence type="ECO:0000313" key="2">
    <source>
        <dbReference type="EMBL" id="MQL97993.1"/>
    </source>
</evidence>
<comment type="caution">
    <text evidence="2">The sequence shown here is derived from an EMBL/GenBank/DDBJ whole genome shotgun (WGS) entry which is preliminary data.</text>
</comment>
<evidence type="ECO:0000256" key="1">
    <source>
        <dbReference type="SAM" id="MobiDB-lite"/>
    </source>
</evidence>
<proteinExistence type="predicted"/>
<dbReference type="Proteomes" id="UP000652761">
    <property type="component" value="Unassembled WGS sequence"/>
</dbReference>
<dbReference type="EMBL" id="NMUH01002125">
    <property type="protein sequence ID" value="MQL97993.1"/>
    <property type="molecule type" value="Genomic_DNA"/>
</dbReference>
<feature type="region of interest" description="Disordered" evidence="1">
    <location>
        <begin position="1"/>
        <end position="35"/>
    </location>
</feature>
<organism evidence="2 3">
    <name type="scientific">Colocasia esculenta</name>
    <name type="common">Wild taro</name>
    <name type="synonym">Arum esculentum</name>
    <dbReference type="NCBI Taxonomy" id="4460"/>
    <lineage>
        <taxon>Eukaryota</taxon>
        <taxon>Viridiplantae</taxon>
        <taxon>Streptophyta</taxon>
        <taxon>Embryophyta</taxon>
        <taxon>Tracheophyta</taxon>
        <taxon>Spermatophyta</taxon>
        <taxon>Magnoliopsida</taxon>
        <taxon>Liliopsida</taxon>
        <taxon>Araceae</taxon>
        <taxon>Aroideae</taxon>
        <taxon>Colocasieae</taxon>
        <taxon>Colocasia</taxon>
    </lineage>
</organism>
<accession>A0A843W0Z0</accession>
<sequence>MEASDSVGPSPSHLSVDPCPSHLSGDPSPSHISGAPSRSYLSVAFSPSHSSVDSSLFQPSGLLDGIYIFCSRSICTVCIILGEGHWPSRAD</sequence>